<dbReference type="SMART" id="SM00387">
    <property type="entry name" value="HATPase_c"/>
    <property type="match status" value="1"/>
</dbReference>
<dbReference type="SUPFAM" id="SSF55874">
    <property type="entry name" value="ATPase domain of HSP90 chaperone/DNA topoisomerase II/histidine kinase"/>
    <property type="match status" value="1"/>
</dbReference>
<feature type="region of interest" description="Disordered" evidence="9">
    <location>
        <begin position="536"/>
        <end position="556"/>
    </location>
</feature>
<evidence type="ECO:0000256" key="3">
    <source>
        <dbReference type="ARBA" id="ARBA00022553"/>
    </source>
</evidence>
<evidence type="ECO:0000256" key="7">
    <source>
        <dbReference type="ARBA" id="ARBA00022840"/>
    </source>
</evidence>
<keyword evidence="6 13" id="KW-0418">Kinase</keyword>
<dbReference type="SUPFAM" id="SSF55890">
    <property type="entry name" value="Sporulation response regulatory protein Spo0B"/>
    <property type="match status" value="1"/>
</dbReference>
<dbReference type="CDD" id="cd00075">
    <property type="entry name" value="HATPase"/>
    <property type="match status" value="1"/>
</dbReference>
<dbReference type="SUPFAM" id="SSF55785">
    <property type="entry name" value="PYP-like sensor domain (PAS domain)"/>
    <property type="match status" value="1"/>
</dbReference>
<dbReference type="InterPro" id="IPR000014">
    <property type="entry name" value="PAS"/>
</dbReference>
<evidence type="ECO:0000256" key="8">
    <source>
        <dbReference type="ARBA" id="ARBA00023012"/>
    </source>
</evidence>
<dbReference type="EMBL" id="JADCKC010000003">
    <property type="protein sequence ID" value="MBE5038600.1"/>
    <property type="molecule type" value="Genomic_DNA"/>
</dbReference>
<dbReference type="PROSITE" id="PS50112">
    <property type="entry name" value="PAS"/>
    <property type="match status" value="1"/>
</dbReference>
<evidence type="ECO:0000256" key="9">
    <source>
        <dbReference type="SAM" id="MobiDB-lite"/>
    </source>
</evidence>
<dbReference type="Pfam" id="PF14689">
    <property type="entry name" value="SPOB_a"/>
    <property type="match status" value="1"/>
</dbReference>
<reference evidence="13 14" key="1">
    <citation type="submission" date="2020-10" db="EMBL/GenBank/DDBJ databases">
        <title>ChiBAC.</title>
        <authorList>
            <person name="Zenner C."/>
            <person name="Hitch T.C.A."/>
            <person name="Clavel T."/>
        </authorList>
    </citation>
    <scope>NUCLEOTIDE SEQUENCE [LARGE SCALE GENOMIC DNA]</scope>
    <source>
        <strain evidence="13 14">DSM 109015</strain>
    </source>
</reference>
<organism evidence="13 14">
    <name type="scientific">Gemmiger gallinarum</name>
    <dbReference type="NCBI Taxonomy" id="2779354"/>
    <lineage>
        <taxon>Bacteria</taxon>
        <taxon>Bacillati</taxon>
        <taxon>Bacillota</taxon>
        <taxon>Clostridia</taxon>
        <taxon>Eubacteriales</taxon>
        <taxon>Gemmiger</taxon>
    </lineage>
</organism>
<dbReference type="InterPro" id="IPR005467">
    <property type="entry name" value="His_kinase_dom"/>
</dbReference>
<keyword evidence="7" id="KW-0067">ATP-binding</keyword>
<name>A0ABR9R616_9FIRM</name>
<comment type="caution">
    <text evidence="13">The sequence shown here is derived from an EMBL/GenBank/DDBJ whole genome shotgun (WGS) entry which is preliminary data.</text>
</comment>
<evidence type="ECO:0000256" key="2">
    <source>
        <dbReference type="ARBA" id="ARBA00012438"/>
    </source>
</evidence>
<keyword evidence="4" id="KW-0808">Transferase</keyword>
<feature type="domain" description="PAS" evidence="12">
    <location>
        <begin position="226"/>
        <end position="274"/>
    </location>
</feature>
<dbReference type="EC" id="2.7.13.3" evidence="2"/>
<feature type="domain" description="Histidine kinase" evidence="11">
    <location>
        <begin position="344"/>
        <end position="539"/>
    </location>
</feature>
<dbReference type="CDD" id="cd00130">
    <property type="entry name" value="PAS"/>
    <property type="match status" value="1"/>
</dbReference>
<evidence type="ECO:0000313" key="14">
    <source>
        <dbReference type="Proteomes" id="UP000768567"/>
    </source>
</evidence>
<dbReference type="SMART" id="SM00091">
    <property type="entry name" value="PAS"/>
    <property type="match status" value="1"/>
</dbReference>
<keyword evidence="8" id="KW-0902">Two-component regulatory system</keyword>
<dbReference type="InterPro" id="IPR004358">
    <property type="entry name" value="Sig_transdc_His_kin-like_C"/>
</dbReference>
<dbReference type="GO" id="GO:0016301">
    <property type="term" value="F:kinase activity"/>
    <property type="evidence" value="ECO:0007669"/>
    <property type="project" value="UniProtKB-KW"/>
</dbReference>
<dbReference type="PANTHER" id="PTHR44936">
    <property type="entry name" value="SENSOR PROTEIN CREC"/>
    <property type="match status" value="1"/>
</dbReference>
<evidence type="ECO:0000259" key="11">
    <source>
        <dbReference type="PROSITE" id="PS50109"/>
    </source>
</evidence>
<dbReference type="InterPro" id="IPR039506">
    <property type="entry name" value="SPOB_a"/>
</dbReference>
<dbReference type="PANTHER" id="PTHR44936:SF10">
    <property type="entry name" value="SENSOR PROTEIN RSTB"/>
    <property type="match status" value="1"/>
</dbReference>
<keyword evidence="14" id="KW-1185">Reference proteome</keyword>
<keyword evidence="10" id="KW-1133">Transmembrane helix</keyword>
<keyword evidence="5" id="KW-0547">Nucleotide-binding</keyword>
<dbReference type="Gene3D" id="3.30.565.10">
    <property type="entry name" value="Histidine kinase-like ATPase, C-terminal domain"/>
    <property type="match status" value="1"/>
</dbReference>
<dbReference type="Proteomes" id="UP000768567">
    <property type="component" value="Unassembled WGS sequence"/>
</dbReference>
<sequence length="556" mass="59900">MDRKQTGQTVSQQIRRVSVLGILVAMILATGAGLWISLTQESAARDRTLTAAVQAVADAMALADGEEWAEAAAYVEEATRNISGIDLFAVYGPDGSPQVFYDAEAGDDTGSGEDRIAPLDAALMELLQASGEPVFDDAQAPEGADHCAYTAVVDRDGTVRGYVMAGLYLQSIHDTVLRTLAVYLLIGAAALGVGTLLSTQLARRIKSDLLGYEPDAFRDLFLRRMELLDALDEGMLAIDKEKHIIYINRAAAEMLSFDKSAVVGKPLSQVYPQSTIPRVMRTGRAEYNVGLESLKHVRILSDRMPVWRGGKIVGAVAIFRNRTEVANLAKELTGVQHIVEAMRAYTHEFMNKLHVILGLLQLGEAKQAEEYVLQLTQTRALSVGMISERIAEPSVAALLIGKSCRAAELGVRMTLDPESHLSADANYLPTAGLITILGNLIGNALDAFSNAPSGVLHEVDVTIRESDRGLILSVDDNGPGMTPELREHIFERGFTTKGGSHGTGLFLVKSVVDAYNGDIRVESTQGVGSSFIVTFRPPEAEQDEGTDPAPEPQSQP</sequence>
<evidence type="ECO:0000256" key="10">
    <source>
        <dbReference type="SAM" id="Phobius"/>
    </source>
</evidence>
<dbReference type="Pfam" id="PF02518">
    <property type="entry name" value="HATPase_c"/>
    <property type="match status" value="1"/>
</dbReference>
<accession>A0ABR9R616</accession>
<keyword evidence="10" id="KW-0812">Transmembrane</keyword>
<gene>
    <name evidence="13" type="ORF">INF35_12450</name>
</gene>
<dbReference type="Gene3D" id="3.30.450.20">
    <property type="entry name" value="PAS domain"/>
    <property type="match status" value="1"/>
</dbReference>
<dbReference type="PROSITE" id="PS50109">
    <property type="entry name" value="HIS_KIN"/>
    <property type="match status" value="1"/>
</dbReference>
<dbReference type="InterPro" id="IPR050980">
    <property type="entry name" value="2C_sensor_his_kinase"/>
</dbReference>
<dbReference type="Pfam" id="PF00989">
    <property type="entry name" value="PAS"/>
    <property type="match status" value="1"/>
</dbReference>
<protein>
    <recommendedName>
        <fullName evidence="2">histidine kinase</fullName>
        <ecNumber evidence="2">2.7.13.3</ecNumber>
    </recommendedName>
</protein>
<evidence type="ECO:0000256" key="5">
    <source>
        <dbReference type="ARBA" id="ARBA00022741"/>
    </source>
</evidence>
<comment type="catalytic activity">
    <reaction evidence="1">
        <text>ATP + protein L-histidine = ADP + protein N-phospho-L-histidine.</text>
        <dbReference type="EC" id="2.7.13.3"/>
    </reaction>
</comment>
<dbReference type="InterPro" id="IPR016120">
    <property type="entry name" value="Sig_transdc_His_kin_SpoOB"/>
</dbReference>
<dbReference type="InterPro" id="IPR003594">
    <property type="entry name" value="HATPase_dom"/>
</dbReference>
<evidence type="ECO:0000259" key="12">
    <source>
        <dbReference type="PROSITE" id="PS50112"/>
    </source>
</evidence>
<evidence type="ECO:0000256" key="6">
    <source>
        <dbReference type="ARBA" id="ARBA00022777"/>
    </source>
</evidence>
<dbReference type="InterPro" id="IPR036890">
    <property type="entry name" value="HATPase_C_sf"/>
</dbReference>
<evidence type="ECO:0000256" key="4">
    <source>
        <dbReference type="ARBA" id="ARBA00022679"/>
    </source>
</evidence>
<evidence type="ECO:0000256" key="1">
    <source>
        <dbReference type="ARBA" id="ARBA00000085"/>
    </source>
</evidence>
<proteinExistence type="predicted"/>
<dbReference type="PRINTS" id="PR00344">
    <property type="entry name" value="BCTRLSENSOR"/>
</dbReference>
<evidence type="ECO:0000313" key="13">
    <source>
        <dbReference type="EMBL" id="MBE5038600.1"/>
    </source>
</evidence>
<dbReference type="RefSeq" id="WP_193502872.1">
    <property type="nucleotide sequence ID" value="NZ_JADCKC010000003.1"/>
</dbReference>
<feature type="transmembrane region" description="Helical" evidence="10">
    <location>
        <begin position="20"/>
        <end position="38"/>
    </location>
</feature>
<dbReference type="Gene3D" id="1.10.287.130">
    <property type="match status" value="1"/>
</dbReference>
<dbReference type="InterPro" id="IPR013767">
    <property type="entry name" value="PAS_fold"/>
</dbReference>
<keyword evidence="10" id="KW-0472">Membrane</keyword>
<keyword evidence="3" id="KW-0597">Phosphoprotein</keyword>
<dbReference type="InterPro" id="IPR035965">
    <property type="entry name" value="PAS-like_dom_sf"/>
</dbReference>